<dbReference type="AlphaFoldDB" id="A0A840SP36"/>
<evidence type="ECO:0000313" key="2">
    <source>
        <dbReference type="Proteomes" id="UP000549457"/>
    </source>
</evidence>
<proteinExistence type="predicted"/>
<gene>
    <name evidence="1" type="ORF">HNP73_002291</name>
</gene>
<reference evidence="1 2" key="1">
    <citation type="submission" date="2020-08" db="EMBL/GenBank/DDBJ databases">
        <title>Genomic Encyclopedia of Type Strains, Phase IV (KMG-IV): sequencing the most valuable type-strain genomes for metagenomic binning, comparative biology and taxonomic classification.</title>
        <authorList>
            <person name="Goeker M."/>
        </authorList>
    </citation>
    <scope>NUCLEOTIDE SEQUENCE [LARGE SCALE GENOMIC DNA]</scope>
    <source>
        <strain evidence="1 2">DSM 101730</strain>
    </source>
</reference>
<evidence type="ECO:0000313" key="1">
    <source>
        <dbReference type="EMBL" id="MBB5222355.1"/>
    </source>
</evidence>
<protein>
    <submittedName>
        <fullName evidence="1">Uncharacterized protein</fullName>
    </submittedName>
</protein>
<comment type="caution">
    <text evidence="1">The sequence shown here is derived from an EMBL/GenBank/DDBJ whole genome shotgun (WGS) entry which is preliminary data.</text>
</comment>
<accession>A0A840SP36</accession>
<dbReference type="EMBL" id="JACHFM010000002">
    <property type="protein sequence ID" value="MBB5222355.1"/>
    <property type="molecule type" value="Genomic_DNA"/>
</dbReference>
<name>A0A840SP36_9RHOB</name>
<keyword evidence="2" id="KW-1185">Reference proteome</keyword>
<organism evidence="1 2">
    <name type="scientific">Amaricoccus macauensis</name>
    <dbReference type="NCBI Taxonomy" id="57001"/>
    <lineage>
        <taxon>Bacteria</taxon>
        <taxon>Pseudomonadati</taxon>
        <taxon>Pseudomonadota</taxon>
        <taxon>Alphaproteobacteria</taxon>
        <taxon>Rhodobacterales</taxon>
        <taxon>Paracoccaceae</taxon>
        <taxon>Amaricoccus</taxon>
    </lineage>
</organism>
<sequence>MIELVFMACLIGHPDVCEQRTLGFITEGGGAMACLKEAPPTLATWSVEHPGYRIGAWHCQDSSRRSEEA</sequence>
<dbReference type="RefSeq" id="WP_184149052.1">
    <property type="nucleotide sequence ID" value="NZ_JACHFM010000002.1"/>
</dbReference>
<dbReference type="Proteomes" id="UP000549457">
    <property type="component" value="Unassembled WGS sequence"/>
</dbReference>